<dbReference type="EMBL" id="JAOTOJ010000003">
    <property type="protein sequence ID" value="KAK9402885.1"/>
    <property type="molecule type" value="Genomic_DNA"/>
</dbReference>
<comment type="caution">
    <text evidence="6">The sequence shown here is derived from an EMBL/GenBank/DDBJ whole genome shotgun (WGS) entry which is preliminary data.</text>
</comment>
<name>A0AAW1BMA5_CROAD</name>
<evidence type="ECO:0000313" key="7">
    <source>
        <dbReference type="Proteomes" id="UP001474421"/>
    </source>
</evidence>
<feature type="domain" description="Snake toxin/toxin-like" evidence="5">
    <location>
        <begin position="22"/>
        <end position="86"/>
    </location>
</feature>
<dbReference type="InterPro" id="IPR045860">
    <property type="entry name" value="Snake_toxin-like_sf"/>
</dbReference>
<dbReference type="Gene3D" id="2.10.60.10">
    <property type="entry name" value="CD59"/>
    <property type="match status" value="1"/>
</dbReference>
<feature type="chain" id="PRO_5043373745" evidence="4">
    <location>
        <begin position="22"/>
        <end position="88"/>
    </location>
</feature>
<comment type="subcellular location">
    <subcellularLocation>
        <location evidence="1">Secreted</location>
    </subcellularLocation>
</comment>
<evidence type="ECO:0000256" key="1">
    <source>
        <dbReference type="ARBA" id="ARBA00004613"/>
    </source>
</evidence>
<gene>
    <name evidence="6" type="ORF">NXF25_007712</name>
</gene>
<dbReference type="GO" id="GO:0005576">
    <property type="term" value="C:extracellular region"/>
    <property type="evidence" value="ECO:0007669"/>
    <property type="project" value="UniProtKB-SubCell"/>
</dbReference>
<keyword evidence="7" id="KW-1185">Reference proteome</keyword>
<proteinExistence type="predicted"/>
<dbReference type="SUPFAM" id="SSF57302">
    <property type="entry name" value="Snake toxin-like"/>
    <property type="match status" value="1"/>
</dbReference>
<evidence type="ECO:0000256" key="2">
    <source>
        <dbReference type="ARBA" id="ARBA00022525"/>
    </source>
</evidence>
<protein>
    <submittedName>
        <fullName evidence="6">Three-fingered toxin-11</fullName>
    </submittedName>
</protein>
<dbReference type="AlphaFoldDB" id="A0AAW1BMA5"/>
<feature type="signal peptide" evidence="4">
    <location>
        <begin position="1"/>
        <end position="21"/>
    </location>
</feature>
<dbReference type="Proteomes" id="UP001474421">
    <property type="component" value="Unassembled WGS sequence"/>
</dbReference>
<reference evidence="6 7" key="1">
    <citation type="journal article" date="2024" name="Proc. Natl. Acad. Sci. U.S.A.">
        <title>The genetic regulatory architecture and epigenomic basis for age-related changes in rattlesnake venom.</title>
        <authorList>
            <person name="Hogan M.P."/>
            <person name="Holding M.L."/>
            <person name="Nystrom G.S."/>
            <person name="Colston T.J."/>
            <person name="Bartlett D.A."/>
            <person name="Mason A.J."/>
            <person name="Ellsworth S.A."/>
            <person name="Rautsaw R.M."/>
            <person name="Lawrence K.C."/>
            <person name="Strickland J.L."/>
            <person name="He B."/>
            <person name="Fraser P."/>
            <person name="Margres M.J."/>
            <person name="Gilbert D.M."/>
            <person name="Gibbs H.L."/>
            <person name="Parkinson C.L."/>
            <person name="Rokyta D.R."/>
        </authorList>
    </citation>
    <scope>NUCLEOTIDE SEQUENCE [LARGE SCALE GENOMIC DNA]</scope>
    <source>
        <strain evidence="6">DRR0105</strain>
    </source>
</reference>
<keyword evidence="4" id="KW-0732">Signal</keyword>
<evidence type="ECO:0000313" key="6">
    <source>
        <dbReference type="EMBL" id="KAK9402885.1"/>
    </source>
</evidence>
<dbReference type="InterPro" id="IPR035076">
    <property type="entry name" value="Toxin/TOLIP"/>
</dbReference>
<evidence type="ECO:0000256" key="4">
    <source>
        <dbReference type="SAM" id="SignalP"/>
    </source>
</evidence>
<keyword evidence="3" id="KW-1015">Disulfide bond</keyword>
<evidence type="ECO:0000259" key="5">
    <source>
        <dbReference type="Pfam" id="PF00087"/>
    </source>
</evidence>
<evidence type="ECO:0000256" key="3">
    <source>
        <dbReference type="ARBA" id="ARBA00023157"/>
    </source>
</evidence>
<keyword evidence="2" id="KW-0964">Secreted</keyword>
<accession>A0AAW1BMA5</accession>
<dbReference type="Pfam" id="PF00087">
    <property type="entry name" value="Toxin_TOLIP"/>
    <property type="match status" value="1"/>
</dbReference>
<organism evidence="6 7">
    <name type="scientific">Crotalus adamanteus</name>
    <name type="common">Eastern diamondback rattlesnake</name>
    <dbReference type="NCBI Taxonomy" id="8729"/>
    <lineage>
        <taxon>Eukaryota</taxon>
        <taxon>Metazoa</taxon>
        <taxon>Chordata</taxon>
        <taxon>Craniata</taxon>
        <taxon>Vertebrata</taxon>
        <taxon>Euteleostomi</taxon>
        <taxon>Lepidosauria</taxon>
        <taxon>Squamata</taxon>
        <taxon>Bifurcata</taxon>
        <taxon>Unidentata</taxon>
        <taxon>Episquamata</taxon>
        <taxon>Toxicofera</taxon>
        <taxon>Serpentes</taxon>
        <taxon>Colubroidea</taxon>
        <taxon>Viperidae</taxon>
        <taxon>Crotalinae</taxon>
        <taxon>Crotalus</taxon>
    </lineage>
</organism>
<sequence length="88" mass="10046">MKALLFASLLVAFMCEDPVTSLQCYTCGEIEYMCDWRRHCWKGQRFCVTSMQLNGKPSQVTKGCAWRCTGKIQGILIECCTTDFCNQD</sequence>